<dbReference type="Gene3D" id="1.10.3730.20">
    <property type="match status" value="1"/>
</dbReference>
<dbReference type="SUPFAM" id="SSF103481">
    <property type="entry name" value="Multidrug resistance efflux transporter EmrE"/>
    <property type="match status" value="1"/>
</dbReference>
<accession>A0A429ZP42</accession>
<keyword evidence="2" id="KW-1003">Cell membrane</keyword>
<keyword evidence="8" id="KW-1185">Reference proteome</keyword>
<dbReference type="PANTHER" id="PTHR30561:SF9">
    <property type="entry name" value="4-AMINO-4-DEOXY-L-ARABINOSE-PHOSPHOUNDECAPRENOL FLIPPASE SUBUNIT ARNF-RELATED"/>
    <property type="match status" value="1"/>
</dbReference>
<evidence type="ECO:0000256" key="1">
    <source>
        <dbReference type="ARBA" id="ARBA00004651"/>
    </source>
</evidence>
<dbReference type="GO" id="GO:0022857">
    <property type="term" value="F:transmembrane transporter activity"/>
    <property type="evidence" value="ECO:0007669"/>
    <property type="project" value="InterPro"/>
</dbReference>
<feature type="transmembrane region" description="Helical" evidence="6">
    <location>
        <begin position="70"/>
        <end position="90"/>
    </location>
</feature>
<protein>
    <submittedName>
        <fullName evidence="7">Multidrug transporter</fullName>
    </submittedName>
</protein>
<feature type="transmembrane region" description="Helical" evidence="6">
    <location>
        <begin position="96"/>
        <end position="113"/>
    </location>
</feature>
<keyword evidence="4 6" id="KW-1133">Transmembrane helix</keyword>
<dbReference type="PANTHER" id="PTHR30561">
    <property type="entry name" value="SMR FAMILY PROTON-DEPENDENT DRUG EFFLUX TRANSPORTER SUGE"/>
    <property type="match status" value="1"/>
</dbReference>
<organism evidence="7 8">
    <name type="scientific">Vagococcus salmoninarum</name>
    <dbReference type="NCBI Taxonomy" id="2739"/>
    <lineage>
        <taxon>Bacteria</taxon>
        <taxon>Bacillati</taxon>
        <taxon>Bacillota</taxon>
        <taxon>Bacilli</taxon>
        <taxon>Lactobacillales</taxon>
        <taxon>Enterococcaceae</taxon>
        <taxon>Vagococcus</taxon>
    </lineage>
</organism>
<keyword evidence="3 6" id="KW-0812">Transmembrane</keyword>
<sequence>MNWFLGMILLLVTTLTGSVGALYLKKAMDNMPELSLGNVLRSGAAYLGLFFYILSAVTNIILLGAFEYSIVFPMTSLTYVWTAMISVFIFRERLSLNKGIAILLIIIGVFVISR</sequence>
<dbReference type="GeneID" id="98568253"/>
<evidence type="ECO:0000256" key="2">
    <source>
        <dbReference type="ARBA" id="ARBA00022475"/>
    </source>
</evidence>
<feature type="transmembrane region" description="Helical" evidence="6">
    <location>
        <begin position="44"/>
        <end position="63"/>
    </location>
</feature>
<gene>
    <name evidence="7" type="ORF">CBF35_07720</name>
</gene>
<evidence type="ECO:0000256" key="5">
    <source>
        <dbReference type="ARBA" id="ARBA00023136"/>
    </source>
</evidence>
<evidence type="ECO:0000313" key="8">
    <source>
        <dbReference type="Proteomes" id="UP000287239"/>
    </source>
</evidence>
<dbReference type="OrthoDB" id="129711at2"/>
<evidence type="ECO:0000256" key="3">
    <source>
        <dbReference type="ARBA" id="ARBA00022692"/>
    </source>
</evidence>
<comment type="caution">
    <text evidence="7">The sequence shown here is derived from an EMBL/GenBank/DDBJ whole genome shotgun (WGS) entry which is preliminary data.</text>
</comment>
<reference evidence="7 8" key="1">
    <citation type="submission" date="2017-05" db="EMBL/GenBank/DDBJ databases">
        <title>Vagococcus spp. assemblies.</title>
        <authorList>
            <person name="Gulvik C.A."/>
        </authorList>
    </citation>
    <scope>NUCLEOTIDE SEQUENCE [LARGE SCALE GENOMIC DNA]</scope>
    <source>
        <strain evidence="7 8">NCFB 2777</strain>
    </source>
</reference>
<evidence type="ECO:0000256" key="4">
    <source>
        <dbReference type="ARBA" id="ARBA00022989"/>
    </source>
</evidence>
<dbReference type="InterPro" id="IPR037185">
    <property type="entry name" value="EmrE-like"/>
</dbReference>
<proteinExistence type="predicted"/>
<evidence type="ECO:0000256" key="6">
    <source>
        <dbReference type="SAM" id="Phobius"/>
    </source>
</evidence>
<keyword evidence="5 6" id="KW-0472">Membrane</keyword>
<evidence type="ECO:0000313" key="7">
    <source>
        <dbReference type="EMBL" id="RST95438.1"/>
    </source>
</evidence>
<dbReference type="Proteomes" id="UP000287239">
    <property type="component" value="Unassembled WGS sequence"/>
</dbReference>
<dbReference type="AlphaFoldDB" id="A0A429ZP42"/>
<comment type="subcellular location">
    <subcellularLocation>
        <location evidence="1">Cell membrane</location>
        <topology evidence="1">Multi-pass membrane protein</topology>
    </subcellularLocation>
</comment>
<dbReference type="RefSeq" id="WP_126779768.1">
    <property type="nucleotide sequence ID" value="NZ_CAUQJP010000064.1"/>
</dbReference>
<name>A0A429ZP42_9ENTE</name>
<dbReference type="InterPro" id="IPR000390">
    <property type="entry name" value="Small_drug/metabolite_transptr"/>
</dbReference>
<dbReference type="GO" id="GO:0005886">
    <property type="term" value="C:plasma membrane"/>
    <property type="evidence" value="ECO:0007669"/>
    <property type="project" value="UniProtKB-SubCell"/>
</dbReference>
<dbReference type="EMBL" id="NGJU01000010">
    <property type="protein sequence ID" value="RST95438.1"/>
    <property type="molecule type" value="Genomic_DNA"/>
</dbReference>